<feature type="region of interest" description="Disordered" evidence="1">
    <location>
        <begin position="1"/>
        <end position="48"/>
    </location>
</feature>
<keyword evidence="3" id="KW-1185">Reference proteome</keyword>
<dbReference type="Proteomes" id="UP001596978">
    <property type="component" value="Unassembled WGS sequence"/>
</dbReference>
<protein>
    <submittedName>
        <fullName evidence="2">Uncharacterized protein</fullName>
    </submittedName>
</protein>
<proteinExistence type="predicted"/>
<feature type="compositionally biased region" description="Basic and acidic residues" evidence="1">
    <location>
        <begin position="14"/>
        <end position="48"/>
    </location>
</feature>
<dbReference type="RefSeq" id="WP_386407959.1">
    <property type="nucleotide sequence ID" value="NZ_JBHTJH010000010.1"/>
</dbReference>
<dbReference type="EMBL" id="JBHTJH010000010">
    <property type="protein sequence ID" value="MFD0862642.1"/>
    <property type="molecule type" value="Genomic_DNA"/>
</dbReference>
<evidence type="ECO:0000313" key="2">
    <source>
        <dbReference type="EMBL" id="MFD0862642.1"/>
    </source>
</evidence>
<accession>A0ABW3D003</accession>
<gene>
    <name evidence="2" type="ORF">ACFQ1M_10545</name>
</gene>
<name>A0ABW3D003_9FLAO</name>
<reference evidence="3" key="1">
    <citation type="journal article" date="2019" name="Int. J. Syst. Evol. Microbiol.">
        <title>The Global Catalogue of Microorganisms (GCM) 10K type strain sequencing project: providing services to taxonomists for standard genome sequencing and annotation.</title>
        <authorList>
            <consortium name="The Broad Institute Genomics Platform"/>
            <consortium name="The Broad Institute Genome Sequencing Center for Infectious Disease"/>
            <person name="Wu L."/>
            <person name="Ma J."/>
        </authorList>
    </citation>
    <scope>NUCLEOTIDE SEQUENCE [LARGE SCALE GENOMIC DNA]</scope>
    <source>
        <strain evidence="3">CCUG 62952</strain>
    </source>
</reference>
<sequence>MHKKEPNKDVTLADMHDDGVHFTENLLAKKERKEREKEKIERMKKDQE</sequence>
<organism evidence="2 3">
    <name type="scientific">Sungkyunkwania multivorans</name>
    <dbReference type="NCBI Taxonomy" id="1173618"/>
    <lineage>
        <taxon>Bacteria</taxon>
        <taxon>Pseudomonadati</taxon>
        <taxon>Bacteroidota</taxon>
        <taxon>Flavobacteriia</taxon>
        <taxon>Flavobacteriales</taxon>
        <taxon>Flavobacteriaceae</taxon>
        <taxon>Sungkyunkwania</taxon>
    </lineage>
</organism>
<evidence type="ECO:0000313" key="3">
    <source>
        <dbReference type="Proteomes" id="UP001596978"/>
    </source>
</evidence>
<evidence type="ECO:0000256" key="1">
    <source>
        <dbReference type="SAM" id="MobiDB-lite"/>
    </source>
</evidence>
<comment type="caution">
    <text evidence="2">The sequence shown here is derived from an EMBL/GenBank/DDBJ whole genome shotgun (WGS) entry which is preliminary data.</text>
</comment>